<evidence type="ECO:0008006" key="7">
    <source>
        <dbReference type="Google" id="ProtNLM"/>
    </source>
</evidence>
<dbReference type="Gene3D" id="2.60.120.290">
    <property type="entry name" value="Spermadhesin, CUB domain"/>
    <property type="match status" value="1"/>
</dbReference>
<dbReference type="SMART" id="SM00042">
    <property type="entry name" value="CUB"/>
    <property type="match status" value="1"/>
</dbReference>
<sequence length="454" mass="50400">SVLLSTVSAQICPLMYDLKEGRCIRPLILEKEMVWNDQIPQSRVECKKDGATLPIIKDYYELESFNRIANTFPEIKGTNIYIVMDLVCNTSTRRLQWIDGSSVDYAPGISNFRSFDCVSNGETFISKVMDDEFYDINCNKKHTLTVLCSVAPTEPTTLTTTTSTTVKTTTTPCDCSRQCTLTPTQSTTTTTVKPSELPIDKNCGDYSLMPDATEKPCVKVFTDRQSWDVAQKTCTADFGTLITINSADENKFFWRTAVSNNLLDGVHIGAHQLAEDPSVWAWIDGEVPFNGKTYDNFIGSFPISGAGECGSMMTESSSAQWINEECANRQPFFCRREDFSNLPKDCPKDAPKAGVDIVPPGFPNPNISCEYVMFVAANKIVELEILVLVTDINNDFLEILEGSSGANLLANLTGSLLTPIKIRTTKSNVMRVNWKTNGAGINRGFKIRYNEVQP</sequence>
<feature type="non-terminal residue" evidence="5">
    <location>
        <position position="1"/>
    </location>
</feature>
<dbReference type="Pfam" id="PF00431">
    <property type="entry name" value="CUB"/>
    <property type="match status" value="1"/>
</dbReference>
<evidence type="ECO:0000259" key="4">
    <source>
        <dbReference type="PROSITE" id="PS50041"/>
    </source>
</evidence>
<comment type="caution">
    <text evidence="2">Lacks conserved residue(s) required for the propagation of feature annotation.</text>
</comment>
<dbReference type="PROSITE" id="PS01180">
    <property type="entry name" value="CUB"/>
    <property type="match status" value="1"/>
</dbReference>
<dbReference type="CDD" id="cd00037">
    <property type="entry name" value="CLECT"/>
    <property type="match status" value="2"/>
</dbReference>
<accession>A0AAV5TZ32</accession>
<proteinExistence type="predicted"/>
<dbReference type="EMBL" id="BTSX01000005">
    <property type="protein sequence ID" value="GMS99362.1"/>
    <property type="molecule type" value="Genomic_DNA"/>
</dbReference>
<dbReference type="InterPro" id="IPR016187">
    <property type="entry name" value="CTDL_fold"/>
</dbReference>
<dbReference type="Gene3D" id="3.10.100.10">
    <property type="entry name" value="Mannose-Binding Protein A, subunit A"/>
    <property type="match status" value="2"/>
</dbReference>
<dbReference type="InterPro" id="IPR001304">
    <property type="entry name" value="C-type_lectin-like"/>
</dbReference>
<evidence type="ECO:0000313" key="5">
    <source>
        <dbReference type="EMBL" id="GMS99362.1"/>
    </source>
</evidence>
<dbReference type="PANTHER" id="PTHR22991:SF40">
    <property type="entry name" value="PROTEIN CBG13490"/>
    <property type="match status" value="1"/>
</dbReference>
<dbReference type="InterPro" id="IPR016186">
    <property type="entry name" value="C-type_lectin-like/link_sf"/>
</dbReference>
<feature type="domain" description="CUB" evidence="3">
    <location>
        <begin position="346"/>
        <end position="452"/>
    </location>
</feature>
<dbReference type="Proteomes" id="UP001432027">
    <property type="component" value="Unassembled WGS sequence"/>
</dbReference>
<protein>
    <recommendedName>
        <fullName evidence="7">CUB domain-containing protein</fullName>
    </recommendedName>
</protein>
<evidence type="ECO:0000313" key="6">
    <source>
        <dbReference type="Proteomes" id="UP001432027"/>
    </source>
</evidence>
<reference evidence="5" key="1">
    <citation type="submission" date="2023-10" db="EMBL/GenBank/DDBJ databases">
        <title>Genome assembly of Pristionchus species.</title>
        <authorList>
            <person name="Yoshida K."/>
            <person name="Sommer R.J."/>
        </authorList>
    </citation>
    <scope>NUCLEOTIDE SEQUENCE</scope>
    <source>
        <strain evidence="5">RS0144</strain>
    </source>
</reference>
<dbReference type="SUPFAM" id="SSF49854">
    <property type="entry name" value="Spermadhesin, CUB domain"/>
    <property type="match status" value="1"/>
</dbReference>
<feature type="domain" description="C-type lectin" evidence="4">
    <location>
        <begin position="213"/>
        <end position="335"/>
    </location>
</feature>
<dbReference type="InterPro" id="IPR000859">
    <property type="entry name" value="CUB_dom"/>
</dbReference>
<dbReference type="Pfam" id="PF00059">
    <property type="entry name" value="Lectin_C"/>
    <property type="match status" value="1"/>
</dbReference>
<keyword evidence="6" id="KW-1185">Reference proteome</keyword>
<keyword evidence="1" id="KW-1015">Disulfide bond</keyword>
<dbReference type="InterPro" id="IPR035914">
    <property type="entry name" value="Sperma_CUB_dom_sf"/>
</dbReference>
<name>A0AAV5TZ32_9BILA</name>
<dbReference type="AlphaFoldDB" id="A0AAV5TZ32"/>
<gene>
    <name evidence="5" type="ORF">PENTCL1PPCAC_21537</name>
</gene>
<dbReference type="SUPFAM" id="SSF56436">
    <property type="entry name" value="C-type lectin-like"/>
    <property type="match status" value="2"/>
</dbReference>
<evidence type="ECO:0000256" key="2">
    <source>
        <dbReference type="PROSITE-ProRule" id="PRU00059"/>
    </source>
</evidence>
<dbReference type="PROSITE" id="PS50041">
    <property type="entry name" value="C_TYPE_LECTIN_2"/>
    <property type="match status" value="1"/>
</dbReference>
<dbReference type="SMART" id="SM00034">
    <property type="entry name" value="CLECT"/>
    <property type="match status" value="2"/>
</dbReference>
<dbReference type="InterPro" id="IPR050976">
    <property type="entry name" value="Snaclec"/>
</dbReference>
<evidence type="ECO:0000259" key="3">
    <source>
        <dbReference type="PROSITE" id="PS01180"/>
    </source>
</evidence>
<dbReference type="PANTHER" id="PTHR22991">
    <property type="entry name" value="PROTEIN CBG13490"/>
    <property type="match status" value="1"/>
</dbReference>
<organism evidence="5 6">
    <name type="scientific">Pristionchus entomophagus</name>
    <dbReference type="NCBI Taxonomy" id="358040"/>
    <lineage>
        <taxon>Eukaryota</taxon>
        <taxon>Metazoa</taxon>
        <taxon>Ecdysozoa</taxon>
        <taxon>Nematoda</taxon>
        <taxon>Chromadorea</taxon>
        <taxon>Rhabditida</taxon>
        <taxon>Rhabditina</taxon>
        <taxon>Diplogasteromorpha</taxon>
        <taxon>Diplogasteroidea</taxon>
        <taxon>Neodiplogasteridae</taxon>
        <taxon>Pristionchus</taxon>
    </lineage>
</organism>
<dbReference type="CDD" id="cd00041">
    <property type="entry name" value="CUB"/>
    <property type="match status" value="1"/>
</dbReference>
<comment type="caution">
    <text evidence="5">The sequence shown here is derived from an EMBL/GenBank/DDBJ whole genome shotgun (WGS) entry which is preliminary data.</text>
</comment>
<evidence type="ECO:0000256" key="1">
    <source>
        <dbReference type="ARBA" id="ARBA00023157"/>
    </source>
</evidence>